<dbReference type="CDD" id="cd19481">
    <property type="entry name" value="RecA-like_protease"/>
    <property type="match status" value="1"/>
</dbReference>
<dbReference type="GO" id="GO:0005524">
    <property type="term" value="F:ATP binding"/>
    <property type="evidence" value="ECO:0007669"/>
    <property type="project" value="InterPro"/>
</dbReference>
<dbReference type="SMART" id="SM00382">
    <property type="entry name" value="AAA"/>
    <property type="match status" value="1"/>
</dbReference>
<gene>
    <name evidence="3" type="ORF">N0V87_004212</name>
</gene>
<dbReference type="InterPro" id="IPR027417">
    <property type="entry name" value="P-loop_NTPase"/>
</dbReference>
<sequence length="847" mass="96006">MRDATEDTNLGAKVTDEDSVVGTADAIEPYDASSDDEHYNEDSGSTAEYEQDAGGSAVQTTKSKPAEVLYCLEISERNKADRHYYKDTPWEGINTGLPGSEPDRDQDFDAVLMYYVFADVETRNEKESNTSKNWREKPVDFVFGRDAILKKRYKPEIKIQSKNLIKVIDTILDYWPGRGDHDLFPCEHIGESELFFHPMLCYAELKHYFRRYRDGLPKEEREDPRLALEDCGDEIIASKMEAHLNFGALNPDQYPCDAKTACDIAVLLRLLAGMYRAEAVPALAGIYPKDPEIAPRIKYAHTWILFRPGTVVYVKRSAFIDGLEAGLKRDELAKLERSKNWTGSRAKNPSPDDEYSACVVASWETDRRGWWSFDEERTMDQHLALRMWTVHWDGKAFQRIVRHAAIETYEGFKPLVELPVVPVHLYDELDGGNLRKGLEKRGNKYLSIVGVSAPIRTYSKPHSDDEGLIIIDPDAYRQNWGDPDDIDYPERIADGGAGVRLSRMKDFTPSRSGDAAKKHEGLILLPRRIEGFVLKTKAWKIFDTEYISESAPIPAENQLDSELILVSDADKESLRTVLPRREQSLASTPDFVAGKGEGKIFLLYGGPGTGKTLTVECVANDTRRPLLRLTAQDVGLSSNAEGELRRYFALAAKWDAILLIDEADLFLEQRKEGNIERNSLSTIFLRLMEYYKGVLFLTTNRPGHIDDSFISRITYPIEYPALSSETKAKLVEKFVRRFEDTETVVFNTAAKEYLKQNCGDLNGRQIRNTLQNAVASAEVSVRNSSRHTAQMDPMNAREPSVVTVKLGNVTAALERQTRFQKYLQNLRKKDETARARDKHDYLSSTPV</sequence>
<dbReference type="OrthoDB" id="10042665at2759"/>
<comment type="caution">
    <text evidence="3">The sequence shown here is derived from an EMBL/GenBank/DDBJ whole genome shotgun (WGS) entry which is preliminary data.</text>
</comment>
<dbReference type="EMBL" id="JAPEUV010000033">
    <property type="protein sequence ID" value="KAJ4338064.1"/>
    <property type="molecule type" value="Genomic_DNA"/>
</dbReference>
<dbReference type="PANTHER" id="PTHR46411:SF2">
    <property type="entry name" value="AAA+ ATPASE DOMAIN-CONTAINING PROTEIN"/>
    <property type="match status" value="1"/>
</dbReference>
<dbReference type="InterPro" id="IPR054289">
    <property type="entry name" value="DUF7025"/>
</dbReference>
<protein>
    <recommendedName>
        <fullName evidence="2">AAA+ ATPase domain-containing protein</fullName>
    </recommendedName>
</protein>
<evidence type="ECO:0000256" key="1">
    <source>
        <dbReference type="SAM" id="MobiDB-lite"/>
    </source>
</evidence>
<dbReference type="InterPro" id="IPR056599">
    <property type="entry name" value="AAA_lid_fung"/>
</dbReference>
<reference evidence="3" key="1">
    <citation type="submission" date="2022-10" db="EMBL/GenBank/DDBJ databases">
        <title>Tapping the CABI collections for fungal endophytes: first genome assemblies for Collariella, Neodidymelliopsis, Ascochyta clinopodiicola, Didymella pomorum, Didymosphaeria variabile, Neocosmospora piperis and Neocucurbitaria cava.</title>
        <authorList>
            <person name="Hill R."/>
        </authorList>
    </citation>
    <scope>NUCLEOTIDE SEQUENCE</scope>
    <source>
        <strain evidence="3">IMI 360193</strain>
    </source>
</reference>
<organism evidence="3 4">
    <name type="scientific">Didymella glomerata</name>
    <dbReference type="NCBI Taxonomy" id="749621"/>
    <lineage>
        <taxon>Eukaryota</taxon>
        <taxon>Fungi</taxon>
        <taxon>Dikarya</taxon>
        <taxon>Ascomycota</taxon>
        <taxon>Pezizomycotina</taxon>
        <taxon>Dothideomycetes</taxon>
        <taxon>Pleosporomycetidae</taxon>
        <taxon>Pleosporales</taxon>
        <taxon>Pleosporineae</taxon>
        <taxon>Didymellaceae</taxon>
        <taxon>Didymella</taxon>
    </lineage>
</organism>
<dbReference type="SUPFAM" id="SSF52540">
    <property type="entry name" value="P-loop containing nucleoside triphosphate hydrolases"/>
    <property type="match status" value="1"/>
</dbReference>
<dbReference type="InterPro" id="IPR003593">
    <property type="entry name" value="AAA+_ATPase"/>
</dbReference>
<feature type="region of interest" description="Disordered" evidence="1">
    <location>
        <begin position="1"/>
        <end position="60"/>
    </location>
</feature>
<dbReference type="Gene3D" id="3.40.50.300">
    <property type="entry name" value="P-loop containing nucleotide triphosphate hydrolases"/>
    <property type="match status" value="1"/>
</dbReference>
<dbReference type="Proteomes" id="UP001140562">
    <property type="component" value="Unassembled WGS sequence"/>
</dbReference>
<dbReference type="PANTHER" id="PTHR46411">
    <property type="entry name" value="FAMILY ATPASE, PUTATIVE-RELATED"/>
    <property type="match status" value="1"/>
</dbReference>
<dbReference type="GO" id="GO:0016887">
    <property type="term" value="F:ATP hydrolysis activity"/>
    <property type="evidence" value="ECO:0007669"/>
    <property type="project" value="InterPro"/>
</dbReference>
<dbReference type="Pfam" id="PF23232">
    <property type="entry name" value="AAA_lid_13"/>
    <property type="match status" value="1"/>
</dbReference>
<feature type="domain" description="AAA+ ATPase" evidence="2">
    <location>
        <begin position="597"/>
        <end position="723"/>
    </location>
</feature>
<evidence type="ECO:0000259" key="2">
    <source>
        <dbReference type="SMART" id="SM00382"/>
    </source>
</evidence>
<evidence type="ECO:0000313" key="4">
    <source>
        <dbReference type="Proteomes" id="UP001140562"/>
    </source>
</evidence>
<accession>A0A9W8X1T8</accession>
<dbReference type="Pfam" id="PF00004">
    <property type="entry name" value="AAA"/>
    <property type="match status" value="1"/>
</dbReference>
<dbReference type="Pfam" id="PF22942">
    <property type="entry name" value="DUF7025"/>
    <property type="match status" value="1"/>
</dbReference>
<dbReference type="InterPro" id="IPR003959">
    <property type="entry name" value="ATPase_AAA_core"/>
</dbReference>
<keyword evidence="4" id="KW-1185">Reference proteome</keyword>
<evidence type="ECO:0000313" key="3">
    <source>
        <dbReference type="EMBL" id="KAJ4338064.1"/>
    </source>
</evidence>
<name>A0A9W8X1T8_9PLEO</name>
<dbReference type="AlphaFoldDB" id="A0A9W8X1T8"/>
<proteinExistence type="predicted"/>